<dbReference type="InterPro" id="IPR045747">
    <property type="entry name" value="CRISPR-assoc_prot_Cas6_N_sf"/>
</dbReference>
<gene>
    <name evidence="5" type="primary">cas6</name>
    <name evidence="5" type="ORF">FKR84_10370</name>
</gene>
<evidence type="ECO:0000256" key="3">
    <source>
        <dbReference type="ARBA" id="ARBA00023118"/>
    </source>
</evidence>
<dbReference type="Proteomes" id="UP000317169">
    <property type="component" value="Unassembled WGS sequence"/>
</dbReference>
<evidence type="ECO:0000256" key="2">
    <source>
        <dbReference type="ARBA" id="ARBA00022884"/>
    </source>
</evidence>
<dbReference type="GO" id="GO:0003723">
    <property type="term" value="F:RNA binding"/>
    <property type="evidence" value="ECO:0007669"/>
    <property type="project" value="UniProtKB-KW"/>
</dbReference>
<keyword evidence="2" id="KW-0694">RNA-binding</keyword>
<sequence length="220" mass="24992">MRIYLTLNNSNQIIPFNYQPLLTGCLHKWIGDKNKIHGQTSLYSFSWLQNVRASKNGLSIKQDSTCFFSFHDDELAKKVIQGIMDEPDMFNGSAVRDISIRPTPDFREKETFVASSPIFIKRRLENGKEKHYSYKDDESNQLMTQTLKTKLETAGMDNQNVSVYFDHSYPGAKMKLVPYNHIKNKTNICPVIIEGSPEQIAFAWNVGIGNSTGIGFGSLK</sequence>
<feature type="domain" description="CRISPR associated protein Cas6 C-terminal" evidence="4">
    <location>
        <begin position="103"/>
        <end position="219"/>
    </location>
</feature>
<evidence type="ECO:0000313" key="5">
    <source>
        <dbReference type="EMBL" id="TQD37002.1"/>
    </source>
</evidence>
<dbReference type="PANTHER" id="PTHR36984">
    <property type="entry name" value="CRISPR-ASSOCIATED ENDORIBONUCLEASE CAS6 1"/>
    <property type="match status" value="1"/>
</dbReference>
<protein>
    <submittedName>
        <fullName evidence="5">CRISPR-associated endoribonuclease Cas6</fullName>
    </submittedName>
</protein>
<comment type="similarity">
    <text evidence="1">Belongs to the CRISPR-associated protein Cas6/Cse3/CasE family.</text>
</comment>
<dbReference type="CDD" id="cd21140">
    <property type="entry name" value="Cas6_I-like"/>
    <property type="match status" value="1"/>
</dbReference>
<dbReference type="OrthoDB" id="956004at2"/>
<evidence type="ECO:0000259" key="4">
    <source>
        <dbReference type="Pfam" id="PF01881"/>
    </source>
</evidence>
<evidence type="ECO:0000256" key="1">
    <source>
        <dbReference type="ARBA" id="ARBA00005937"/>
    </source>
</evidence>
<dbReference type="Gene3D" id="3.30.70.1900">
    <property type="match status" value="1"/>
</dbReference>
<dbReference type="Gene3D" id="3.30.70.1890">
    <property type="match status" value="1"/>
</dbReference>
<accession>A0A507ZTU4</accession>
<dbReference type="AlphaFoldDB" id="A0A507ZTU4"/>
<comment type="caution">
    <text evidence="5">The sequence shown here is derived from an EMBL/GenBank/DDBJ whole genome shotgun (WGS) entry which is preliminary data.</text>
</comment>
<dbReference type="InterPro" id="IPR010156">
    <property type="entry name" value="CRISPR-assoc_prot_Cas6"/>
</dbReference>
<dbReference type="GO" id="GO:0016788">
    <property type="term" value="F:hydrolase activity, acting on ester bonds"/>
    <property type="evidence" value="ECO:0007669"/>
    <property type="project" value="InterPro"/>
</dbReference>
<dbReference type="InterPro" id="IPR049435">
    <property type="entry name" value="Cas_Cas6_C"/>
</dbReference>
<dbReference type="GO" id="GO:0051607">
    <property type="term" value="P:defense response to virus"/>
    <property type="evidence" value="ECO:0007669"/>
    <property type="project" value="UniProtKB-KW"/>
</dbReference>
<keyword evidence="3" id="KW-0051">Antiviral defense</keyword>
<organism evidence="5 6">
    <name type="scientific">Haloflavibacter putidus</name>
    <dbReference type="NCBI Taxonomy" id="2576776"/>
    <lineage>
        <taxon>Bacteria</taxon>
        <taxon>Pseudomonadati</taxon>
        <taxon>Bacteroidota</taxon>
        <taxon>Flavobacteriia</taxon>
        <taxon>Flavobacteriales</taxon>
        <taxon>Flavobacteriaceae</taxon>
        <taxon>Haloflavibacter</taxon>
    </lineage>
</organism>
<dbReference type="EMBL" id="VIAR01000010">
    <property type="protein sequence ID" value="TQD37002.1"/>
    <property type="molecule type" value="Genomic_DNA"/>
</dbReference>
<reference evidence="5 6" key="1">
    <citation type="submission" date="2019-06" db="EMBL/GenBank/DDBJ databases">
        <title>Flavibacter putida gen. nov., sp. nov., a novel marine bacterium of the family Flavobacteriaceae isolated from coastal seawater.</title>
        <authorList>
            <person name="Feng X."/>
        </authorList>
    </citation>
    <scope>NUCLEOTIDE SEQUENCE [LARGE SCALE GENOMIC DNA]</scope>
    <source>
        <strain evidence="5 6">PLHSN227</strain>
    </source>
</reference>
<proteinExistence type="inferred from homology"/>
<name>A0A507ZTU4_9FLAO</name>
<keyword evidence="6" id="KW-1185">Reference proteome</keyword>
<dbReference type="NCBIfam" id="TIGR01877">
    <property type="entry name" value="cas_cas6"/>
    <property type="match status" value="1"/>
</dbReference>
<dbReference type="RefSeq" id="WP_141422240.1">
    <property type="nucleotide sequence ID" value="NZ_VIAR01000010.1"/>
</dbReference>
<dbReference type="Pfam" id="PF01881">
    <property type="entry name" value="Cas_Cas6_C"/>
    <property type="match status" value="1"/>
</dbReference>
<evidence type="ECO:0000313" key="6">
    <source>
        <dbReference type="Proteomes" id="UP000317169"/>
    </source>
</evidence>
<dbReference type="PROSITE" id="PS51257">
    <property type="entry name" value="PROKAR_LIPOPROTEIN"/>
    <property type="match status" value="1"/>
</dbReference>
<dbReference type="PANTHER" id="PTHR36984:SF1">
    <property type="entry name" value="CRISPR-ASSOCIATED ENDORIBONUCLEASE CAS6 1"/>
    <property type="match status" value="1"/>
</dbReference>